<dbReference type="EMBL" id="RBNI01023310">
    <property type="protein sequence ID" value="RUO96114.1"/>
    <property type="molecule type" value="Genomic_DNA"/>
</dbReference>
<gene>
    <name evidence="6" type="ORF">BC936DRAFT_142605</name>
</gene>
<dbReference type="PANTHER" id="PTHR11042">
    <property type="entry name" value="EUKARYOTIC TRANSLATION INITIATION FACTOR 2-ALPHA KINASE EIF2-ALPHA KINASE -RELATED"/>
    <property type="match status" value="1"/>
</dbReference>
<dbReference type="GO" id="GO:0005634">
    <property type="term" value="C:nucleus"/>
    <property type="evidence" value="ECO:0007669"/>
    <property type="project" value="TreeGrafter"/>
</dbReference>
<dbReference type="PROSITE" id="PS50011">
    <property type="entry name" value="PROTEIN_KINASE_DOM"/>
    <property type="match status" value="1"/>
</dbReference>
<proteinExistence type="predicted"/>
<dbReference type="InterPro" id="IPR050339">
    <property type="entry name" value="CC_SR_Kinase"/>
</dbReference>
<keyword evidence="1" id="KW-0808">Transferase</keyword>
<dbReference type="InterPro" id="IPR000719">
    <property type="entry name" value="Prot_kinase_dom"/>
</dbReference>
<dbReference type="Gene3D" id="1.10.510.10">
    <property type="entry name" value="Transferase(Phosphotransferase) domain 1"/>
    <property type="match status" value="1"/>
</dbReference>
<dbReference type="GO" id="GO:0110031">
    <property type="term" value="P:negative regulation of G2/MI transition of meiotic cell cycle"/>
    <property type="evidence" value="ECO:0007669"/>
    <property type="project" value="TreeGrafter"/>
</dbReference>
<dbReference type="GO" id="GO:0005524">
    <property type="term" value="F:ATP binding"/>
    <property type="evidence" value="ECO:0007669"/>
    <property type="project" value="UniProtKB-KW"/>
</dbReference>
<evidence type="ECO:0000256" key="2">
    <source>
        <dbReference type="ARBA" id="ARBA00022741"/>
    </source>
</evidence>
<dbReference type="InterPro" id="IPR011009">
    <property type="entry name" value="Kinase-like_dom_sf"/>
</dbReference>
<feature type="domain" description="Protein kinase" evidence="5">
    <location>
        <begin position="1"/>
        <end position="86"/>
    </location>
</feature>
<dbReference type="PANTHER" id="PTHR11042:SF190">
    <property type="entry name" value="MITOSIS INHIBITOR PROTEIN KINASE MIK1"/>
    <property type="match status" value="1"/>
</dbReference>
<sequence>MAPELLRGQYDRPADVFSLGLILLEMVANVILPENGDEWQRLRAGDLSGCELEQVSSEMRNLIAAMLRPEPEARVTVRRVMEVVMRERGKSKASRGALEMVRGIRRVERKEREDGIGDAVERVCTPVSKRRQ</sequence>
<evidence type="ECO:0000256" key="3">
    <source>
        <dbReference type="ARBA" id="ARBA00022777"/>
    </source>
</evidence>
<dbReference type="Pfam" id="PF00069">
    <property type="entry name" value="Pkinase"/>
    <property type="match status" value="1"/>
</dbReference>
<evidence type="ECO:0000313" key="6">
    <source>
        <dbReference type="EMBL" id="RUO96114.1"/>
    </source>
</evidence>
<evidence type="ECO:0000256" key="4">
    <source>
        <dbReference type="ARBA" id="ARBA00022840"/>
    </source>
</evidence>
<keyword evidence="3" id="KW-0418">Kinase</keyword>
<dbReference type="Proteomes" id="UP000268093">
    <property type="component" value="Unassembled WGS sequence"/>
</dbReference>
<name>A0A433A078_9FUNG</name>
<dbReference type="OrthoDB" id="5337378at2759"/>
<protein>
    <recommendedName>
        <fullName evidence="5">Protein kinase domain-containing protein</fullName>
    </recommendedName>
</protein>
<keyword evidence="2" id="KW-0547">Nucleotide-binding</keyword>
<keyword evidence="4" id="KW-0067">ATP-binding</keyword>
<dbReference type="AlphaFoldDB" id="A0A433A078"/>
<dbReference type="SUPFAM" id="SSF56112">
    <property type="entry name" value="Protein kinase-like (PK-like)"/>
    <property type="match status" value="1"/>
</dbReference>
<dbReference type="GO" id="GO:0005737">
    <property type="term" value="C:cytoplasm"/>
    <property type="evidence" value="ECO:0007669"/>
    <property type="project" value="TreeGrafter"/>
</dbReference>
<evidence type="ECO:0000313" key="7">
    <source>
        <dbReference type="Proteomes" id="UP000268093"/>
    </source>
</evidence>
<organism evidence="6 7">
    <name type="scientific">Jimgerdemannia flammicorona</name>
    <dbReference type="NCBI Taxonomy" id="994334"/>
    <lineage>
        <taxon>Eukaryota</taxon>
        <taxon>Fungi</taxon>
        <taxon>Fungi incertae sedis</taxon>
        <taxon>Mucoromycota</taxon>
        <taxon>Mucoromycotina</taxon>
        <taxon>Endogonomycetes</taxon>
        <taxon>Endogonales</taxon>
        <taxon>Endogonaceae</taxon>
        <taxon>Jimgerdemannia</taxon>
    </lineage>
</organism>
<accession>A0A433A078</accession>
<evidence type="ECO:0000256" key="1">
    <source>
        <dbReference type="ARBA" id="ARBA00022679"/>
    </source>
</evidence>
<keyword evidence="7" id="KW-1185">Reference proteome</keyword>
<evidence type="ECO:0000259" key="5">
    <source>
        <dbReference type="PROSITE" id="PS50011"/>
    </source>
</evidence>
<dbReference type="GO" id="GO:0004713">
    <property type="term" value="F:protein tyrosine kinase activity"/>
    <property type="evidence" value="ECO:0007669"/>
    <property type="project" value="TreeGrafter"/>
</dbReference>
<reference evidence="6 7" key="1">
    <citation type="journal article" date="2018" name="New Phytol.">
        <title>Phylogenomics of Endogonaceae and evolution of mycorrhizas within Mucoromycota.</title>
        <authorList>
            <person name="Chang Y."/>
            <person name="Desiro A."/>
            <person name="Na H."/>
            <person name="Sandor L."/>
            <person name="Lipzen A."/>
            <person name="Clum A."/>
            <person name="Barry K."/>
            <person name="Grigoriev I.V."/>
            <person name="Martin F.M."/>
            <person name="Stajich J.E."/>
            <person name="Smith M.E."/>
            <person name="Bonito G."/>
            <person name="Spatafora J.W."/>
        </authorList>
    </citation>
    <scope>NUCLEOTIDE SEQUENCE [LARGE SCALE GENOMIC DNA]</scope>
    <source>
        <strain evidence="6 7">GMNB39</strain>
    </source>
</reference>
<comment type="caution">
    <text evidence="6">The sequence shown here is derived from an EMBL/GenBank/DDBJ whole genome shotgun (WGS) entry which is preliminary data.</text>
</comment>